<reference evidence="2 3" key="1">
    <citation type="journal article" date="2019" name="Nat. Ecol. Evol.">
        <title>Megaphylogeny resolves global patterns of mushroom evolution.</title>
        <authorList>
            <person name="Varga T."/>
            <person name="Krizsan K."/>
            <person name="Foldi C."/>
            <person name="Dima B."/>
            <person name="Sanchez-Garcia M."/>
            <person name="Sanchez-Ramirez S."/>
            <person name="Szollosi G.J."/>
            <person name="Szarkandi J.G."/>
            <person name="Papp V."/>
            <person name="Albert L."/>
            <person name="Andreopoulos W."/>
            <person name="Angelini C."/>
            <person name="Antonin V."/>
            <person name="Barry K.W."/>
            <person name="Bougher N.L."/>
            <person name="Buchanan P."/>
            <person name="Buyck B."/>
            <person name="Bense V."/>
            <person name="Catcheside P."/>
            <person name="Chovatia M."/>
            <person name="Cooper J."/>
            <person name="Damon W."/>
            <person name="Desjardin D."/>
            <person name="Finy P."/>
            <person name="Geml J."/>
            <person name="Haridas S."/>
            <person name="Hughes K."/>
            <person name="Justo A."/>
            <person name="Karasinski D."/>
            <person name="Kautmanova I."/>
            <person name="Kiss B."/>
            <person name="Kocsube S."/>
            <person name="Kotiranta H."/>
            <person name="LaButti K.M."/>
            <person name="Lechner B.E."/>
            <person name="Liimatainen K."/>
            <person name="Lipzen A."/>
            <person name="Lukacs Z."/>
            <person name="Mihaltcheva S."/>
            <person name="Morgado L.N."/>
            <person name="Niskanen T."/>
            <person name="Noordeloos M.E."/>
            <person name="Ohm R.A."/>
            <person name="Ortiz-Santana B."/>
            <person name="Ovrebo C."/>
            <person name="Racz N."/>
            <person name="Riley R."/>
            <person name="Savchenko A."/>
            <person name="Shiryaev A."/>
            <person name="Soop K."/>
            <person name="Spirin V."/>
            <person name="Szebenyi C."/>
            <person name="Tomsovsky M."/>
            <person name="Tulloss R.E."/>
            <person name="Uehling J."/>
            <person name="Grigoriev I.V."/>
            <person name="Vagvolgyi C."/>
            <person name="Papp T."/>
            <person name="Martin F.M."/>
            <person name="Miettinen O."/>
            <person name="Hibbett D.S."/>
            <person name="Nagy L.G."/>
        </authorList>
    </citation>
    <scope>NUCLEOTIDE SEQUENCE [LARGE SCALE GENOMIC DNA]</scope>
    <source>
        <strain evidence="2 3">HHB13444</strain>
    </source>
</reference>
<protein>
    <submittedName>
        <fullName evidence="2">Uncharacterized protein</fullName>
    </submittedName>
</protein>
<dbReference type="EMBL" id="ML211185">
    <property type="protein sequence ID" value="TFK86753.1"/>
    <property type="molecule type" value="Genomic_DNA"/>
</dbReference>
<feature type="region of interest" description="Disordered" evidence="1">
    <location>
        <begin position="110"/>
        <end position="154"/>
    </location>
</feature>
<feature type="compositionally biased region" description="Polar residues" evidence="1">
    <location>
        <begin position="472"/>
        <end position="493"/>
    </location>
</feature>
<dbReference type="Proteomes" id="UP000308197">
    <property type="component" value="Unassembled WGS sequence"/>
</dbReference>
<feature type="region of interest" description="Disordered" evidence="1">
    <location>
        <begin position="431"/>
        <end position="493"/>
    </location>
</feature>
<feature type="compositionally biased region" description="Polar residues" evidence="1">
    <location>
        <begin position="240"/>
        <end position="252"/>
    </location>
</feature>
<evidence type="ECO:0000313" key="3">
    <source>
        <dbReference type="Proteomes" id="UP000308197"/>
    </source>
</evidence>
<sequence>MTTTTATMTYAPPAQASVPDGATASTIVLRRGHSATPLFLHRRPVYQVRSTASMSHLPTSRPSTTPALSRPSAPSAEHPLSGSTTGRILVSSVQPCSEHNRSPTFASVAFQQPVSPRTSLNRQSHLASRPPRPNKALPPIPFPTGPPTPPEDTSVAQFSARVTPLRVPAARLVSQDTEDTIRELEKLAASLKQMSVSMASARVPGAHRERDFSPVKISVSVPGTSVKRAERQDPVGGASGATSWRRSDSATSPVGPRIVVTNASMEALPSLDHLISVPGSKGQLLARKADLEGVSWKAEDSDAEEVLWVDDYGAWGASEKGKWKAIDEETDGVVPGQWQHTASRSEAPRALPCPAGKSYIYEPVGAPEFLLGSSTSCSARAGSGYHSRPYIVHEAVPSTSTRRPRRPRPAPLILAPSEQAELALATALLLGTPRKRSSSRRPQTAPHTTPHTPRTPHAPRAPQPTPLASLPTMRQQATDVADGSFSSPAEPSIFPTVTANATEHGHVVVDDSTRHSEPLPAMPRVPTSAIHVLRGKFEHEHARPMTAPSVPGGSHSEPNSPRPAVRPRLKSLKNLLKHWSK</sequence>
<feature type="region of interest" description="Disordered" evidence="1">
    <location>
        <begin position="229"/>
        <end position="253"/>
    </location>
</feature>
<name>A0A5C3PL86_9APHY</name>
<feature type="region of interest" description="Disordered" evidence="1">
    <location>
        <begin position="1"/>
        <end position="21"/>
    </location>
</feature>
<evidence type="ECO:0000313" key="2">
    <source>
        <dbReference type="EMBL" id="TFK86753.1"/>
    </source>
</evidence>
<feature type="compositionally biased region" description="Polar residues" evidence="1">
    <location>
        <begin position="110"/>
        <end position="126"/>
    </location>
</feature>
<organism evidence="2 3">
    <name type="scientific">Polyporus arcularius HHB13444</name>
    <dbReference type="NCBI Taxonomy" id="1314778"/>
    <lineage>
        <taxon>Eukaryota</taxon>
        <taxon>Fungi</taxon>
        <taxon>Dikarya</taxon>
        <taxon>Basidiomycota</taxon>
        <taxon>Agaricomycotina</taxon>
        <taxon>Agaricomycetes</taxon>
        <taxon>Polyporales</taxon>
        <taxon>Polyporaceae</taxon>
        <taxon>Polyporus</taxon>
    </lineage>
</organism>
<gene>
    <name evidence="2" type="ORF">K466DRAFT_141162</name>
</gene>
<accession>A0A5C3PL86</accession>
<feature type="compositionally biased region" description="Polar residues" evidence="1">
    <location>
        <begin position="51"/>
        <end position="67"/>
    </location>
</feature>
<keyword evidence="3" id="KW-1185">Reference proteome</keyword>
<feature type="region of interest" description="Disordered" evidence="1">
    <location>
        <begin position="537"/>
        <end position="569"/>
    </location>
</feature>
<evidence type="ECO:0000256" key="1">
    <source>
        <dbReference type="SAM" id="MobiDB-lite"/>
    </source>
</evidence>
<feature type="region of interest" description="Disordered" evidence="1">
    <location>
        <begin position="394"/>
        <end position="415"/>
    </location>
</feature>
<feature type="region of interest" description="Disordered" evidence="1">
    <location>
        <begin position="51"/>
        <end position="83"/>
    </location>
</feature>
<feature type="compositionally biased region" description="Pro residues" evidence="1">
    <location>
        <begin position="130"/>
        <end position="150"/>
    </location>
</feature>
<dbReference type="AlphaFoldDB" id="A0A5C3PL86"/>
<proteinExistence type="predicted"/>
<feature type="compositionally biased region" description="Low complexity" evidence="1">
    <location>
        <begin position="441"/>
        <end position="452"/>
    </location>
</feature>
<feature type="compositionally biased region" description="Low complexity" evidence="1">
    <location>
        <begin position="1"/>
        <end position="14"/>
    </location>
</feature>
<dbReference type="InParanoid" id="A0A5C3PL86"/>